<reference evidence="1" key="1">
    <citation type="submission" date="2021-02" db="EMBL/GenBank/DDBJ databases">
        <authorList>
            <consortium name="DOE Joint Genome Institute"/>
            <person name="Ahrendt S."/>
            <person name="Looney B.P."/>
            <person name="Miyauchi S."/>
            <person name="Morin E."/>
            <person name="Drula E."/>
            <person name="Courty P.E."/>
            <person name="Chicoki N."/>
            <person name="Fauchery L."/>
            <person name="Kohler A."/>
            <person name="Kuo A."/>
            <person name="Labutti K."/>
            <person name="Pangilinan J."/>
            <person name="Lipzen A."/>
            <person name="Riley R."/>
            <person name="Andreopoulos W."/>
            <person name="He G."/>
            <person name="Johnson J."/>
            <person name="Barry K.W."/>
            <person name="Grigoriev I.V."/>
            <person name="Nagy L."/>
            <person name="Hibbett D."/>
            <person name="Henrissat B."/>
            <person name="Matheny P.B."/>
            <person name="Labbe J."/>
            <person name="Martin F."/>
        </authorList>
    </citation>
    <scope>NUCLEOTIDE SEQUENCE</scope>
    <source>
        <strain evidence="1">EC-137</strain>
    </source>
</reference>
<comment type="caution">
    <text evidence="1">The sequence shown here is derived from an EMBL/GenBank/DDBJ whole genome shotgun (WGS) entry which is preliminary data.</text>
</comment>
<evidence type="ECO:0000313" key="2">
    <source>
        <dbReference type="Proteomes" id="UP000814128"/>
    </source>
</evidence>
<proteinExistence type="predicted"/>
<keyword evidence="2" id="KW-1185">Reference proteome</keyword>
<sequence>MQLGRLTSRIAFFFACQRFMLGALRHQLSNGTASDDSIELEMLPPPSASSIRPNNEQAEPWRSTLSRLIFSTSFTESCVLFVLLMSQALDIFDSRTRLLHWNISLFVLLAILIAVVPVALSIFTASSYLLNCLPGPSRVLPLIAYFALLSYVPLPAALADSGEQAWFGTTFARLVVLGVVLLGVLSGYGSVTTAWGYFPFLCRARQRVKPVTTADIQNAQESLARVRDEFARKRESYAKQRSSWLSRIAPFGGSSEMSALRMELTALTALERNMTANLERLQSRHAAAQFDETWTGGLLILFRRVMGIYCMLRGFTSVMNLLLPSAVASSQTSTGYPDVLTSLLTSLIALLPFSSSALSALQTRVPTILRQINLGVVGIIILSSLRRVLQALHFLRRGRSTSTGGILVSAQVMGIYFLSTLIQLRTSFPTTQDAASNLFATLPEYQLFGPVFDASFLLAAAVAGAGEWLRSKATVDE</sequence>
<accession>A0ACB8Q668</accession>
<keyword evidence="1" id="KW-0675">Receptor</keyword>
<dbReference type="Proteomes" id="UP000814128">
    <property type="component" value="Unassembled WGS sequence"/>
</dbReference>
<dbReference type="EMBL" id="MU273993">
    <property type="protein sequence ID" value="KAI0027120.1"/>
    <property type="molecule type" value="Genomic_DNA"/>
</dbReference>
<gene>
    <name evidence="1" type="ORF">K488DRAFT_62666</name>
</gene>
<name>A0ACB8Q668_9AGAM</name>
<organism evidence="1 2">
    <name type="scientific">Vararia minispora EC-137</name>
    <dbReference type="NCBI Taxonomy" id="1314806"/>
    <lineage>
        <taxon>Eukaryota</taxon>
        <taxon>Fungi</taxon>
        <taxon>Dikarya</taxon>
        <taxon>Basidiomycota</taxon>
        <taxon>Agaricomycotina</taxon>
        <taxon>Agaricomycetes</taxon>
        <taxon>Russulales</taxon>
        <taxon>Lachnocladiaceae</taxon>
        <taxon>Vararia</taxon>
    </lineage>
</organism>
<evidence type="ECO:0000313" key="1">
    <source>
        <dbReference type="EMBL" id="KAI0027120.1"/>
    </source>
</evidence>
<reference evidence="1" key="2">
    <citation type="journal article" date="2022" name="New Phytol.">
        <title>Evolutionary transition to the ectomycorrhizal habit in the genomes of a hyperdiverse lineage of mushroom-forming fungi.</title>
        <authorList>
            <person name="Looney B."/>
            <person name="Miyauchi S."/>
            <person name="Morin E."/>
            <person name="Drula E."/>
            <person name="Courty P.E."/>
            <person name="Kohler A."/>
            <person name="Kuo A."/>
            <person name="LaButti K."/>
            <person name="Pangilinan J."/>
            <person name="Lipzen A."/>
            <person name="Riley R."/>
            <person name="Andreopoulos W."/>
            <person name="He G."/>
            <person name="Johnson J."/>
            <person name="Nolan M."/>
            <person name="Tritt A."/>
            <person name="Barry K.W."/>
            <person name="Grigoriev I.V."/>
            <person name="Nagy L.G."/>
            <person name="Hibbett D."/>
            <person name="Henrissat B."/>
            <person name="Matheny P.B."/>
            <person name="Labbe J."/>
            <person name="Martin F.M."/>
        </authorList>
    </citation>
    <scope>NUCLEOTIDE SEQUENCE</scope>
    <source>
        <strain evidence="1">EC-137</strain>
    </source>
</reference>
<protein>
    <submittedName>
        <fullName evidence="1">Abscisic acid G-protein coupled receptor-domain-containing protein</fullName>
    </submittedName>
</protein>